<accession>A0AAD7JZ93</accession>
<gene>
    <name evidence="5" type="ORF">DFH07DRAFT_1057156</name>
</gene>
<dbReference type="EMBL" id="JARJLG010000017">
    <property type="protein sequence ID" value="KAJ7773583.1"/>
    <property type="molecule type" value="Genomic_DNA"/>
</dbReference>
<keyword evidence="1" id="KW-0479">Metal-binding</keyword>
<proteinExistence type="predicted"/>
<feature type="domain" description="MYND-type" evidence="4">
    <location>
        <begin position="155"/>
        <end position="175"/>
    </location>
</feature>
<evidence type="ECO:0000256" key="3">
    <source>
        <dbReference type="ARBA" id="ARBA00022833"/>
    </source>
</evidence>
<reference evidence="5" key="1">
    <citation type="submission" date="2023-03" db="EMBL/GenBank/DDBJ databases">
        <title>Massive genome expansion in bonnet fungi (Mycena s.s.) driven by repeated elements and novel gene families across ecological guilds.</title>
        <authorList>
            <consortium name="Lawrence Berkeley National Laboratory"/>
            <person name="Harder C.B."/>
            <person name="Miyauchi S."/>
            <person name="Viragh M."/>
            <person name="Kuo A."/>
            <person name="Thoen E."/>
            <person name="Andreopoulos B."/>
            <person name="Lu D."/>
            <person name="Skrede I."/>
            <person name="Drula E."/>
            <person name="Henrissat B."/>
            <person name="Morin E."/>
            <person name="Kohler A."/>
            <person name="Barry K."/>
            <person name="LaButti K."/>
            <person name="Morin E."/>
            <person name="Salamov A."/>
            <person name="Lipzen A."/>
            <person name="Mereny Z."/>
            <person name="Hegedus B."/>
            <person name="Baldrian P."/>
            <person name="Stursova M."/>
            <person name="Weitz H."/>
            <person name="Taylor A."/>
            <person name="Grigoriev I.V."/>
            <person name="Nagy L.G."/>
            <person name="Martin F."/>
            <person name="Kauserud H."/>
        </authorList>
    </citation>
    <scope>NUCLEOTIDE SEQUENCE</scope>
    <source>
        <strain evidence="5">CBHHK188m</strain>
    </source>
</reference>
<dbReference type="Pfam" id="PF01753">
    <property type="entry name" value="zf-MYND"/>
    <property type="match status" value="1"/>
</dbReference>
<keyword evidence="6" id="KW-1185">Reference proteome</keyword>
<dbReference type="Proteomes" id="UP001215280">
    <property type="component" value="Unassembled WGS sequence"/>
</dbReference>
<name>A0AAD7JZ93_9AGAR</name>
<evidence type="ECO:0000256" key="1">
    <source>
        <dbReference type="ARBA" id="ARBA00022723"/>
    </source>
</evidence>
<organism evidence="5 6">
    <name type="scientific">Mycena maculata</name>
    <dbReference type="NCBI Taxonomy" id="230809"/>
    <lineage>
        <taxon>Eukaryota</taxon>
        <taxon>Fungi</taxon>
        <taxon>Dikarya</taxon>
        <taxon>Basidiomycota</taxon>
        <taxon>Agaricomycotina</taxon>
        <taxon>Agaricomycetes</taxon>
        <taxon>Agaricomycetidae</taxon>
        <taxon>Agaricales</taxon>
        <taxon>Marasmiineae</taxon>
        <taxon>Mycenaceae</taxon>
        <taxon>Mycena</taxon>
    </lineage>
</organism>
<dbReference type="SUPFAM" id="SSF144232">
    <property type="entry name" value="HIT/MYND zinc finger-like"/>
    <property type="match status" value="1"/>
</dbReference>
<dbReference type="InterPro" id="IPR002893">
    <property type="entry name" value="Znf_MYND"/>
</dbReference>
<comment type="caution">
    <text evidence="5">The sequence shown here is derived from an EMBL/GenBank/DDBJ whole genome shotgun (WGS) entry which is preliminary data.</text>
</comment>
<evidence type="ECO:0000259" key="4">
    <source>
        <dbReference type="Pfam" id="PF01753"/>
    </source>
</evidence>
<evidence type="ECO:0000256" key="2">
    <source>
        <dbReference type="ARBA" id="ARBA00022771"/>
    </source>
</evidence>
<evidence type="ECO:0000313" key="5">
    <source>
        <dbReference type="EMBL" id="KAJ7773583.1"/>
    </source>
</evidence>
<sequence length="550" mass="61351">MTDLCPACERDILPGSASQCPGCTELYCSEWCLEDRADFHVRRCTNPRRPLTTADTLTTAVYDDMFPDDPQTNEDYFFTRARAPQDKTQLLGLYIGILKYHEVKPSTLHQWRLSGTMVENIKGLYEALPAHTRGGYYAWFLKHLDIFEPRPDALKVWYCSKKCQQDEWNGHLVDCDLGRPINSADHPRAAVHRCKVPEDAATLSNYGLARVDEAGSKMLLDVYRILFEEGVRSRDIHKWQVTGNLLQEVEKHLSRLETWKTDNIVRWVGAHRYVFDSTMAVPKDDDEQTRRFSAAVVKLWSDVGDFPSQNADEIYSAIRMWSQERTDFFTFRSALKLAHPGPEVDSWLRFGFCACGDESEESFLNNTYQILSERCSYDEFLAAYENSKFIELLDAHELRPPLRHTTGGVPRDLRAVPSLMPSGDQQHLLALALPLRLALLAPAPAAGGSQITSPNPSIGAGASTGCKSSALADLEPVRMRESECKPNCDRNAVCGGPEDEPPAQSEAQRAAALACPELSGSSAGRCLQVWASSASMRPLTVKTGGKGLTI</sequence>
<evidence type="ECO:0000313" key="6">
    <source>
        <dbReference type="Proteomes" id="UP001215280"/>
    </source>
</evidence>
<dbReference type="AlphaFoldDB" id="A0AAD7JZ93"/>
<keyword evidence="3" id="KW-0862">Zinc</keyword>
<protein>
    <recommendedName>
        <fullName evidence="4">MYND-type domain-containing protein</fullName>
    </recommendedName>
</protein>
<keyword evidence="2" id="KW-0863">Zinc-finger</keyword>